<feature type="compositionally biased region" description="Basic and acidic residues" evidence="1">
    <location>
        <begin position="1051"/>
        <end position="1068"/>
    </location>
</feature>
<feature type="compositionally biased region" description="Basic residues" evidence="1">
    <location>
        <begin position="996"/>
        <end position="1008"/>
    </location>
</feature>
<feature type="compositionally biased region" description="Polar residues" evidence="1">
    <location>
        <begin position="443"/>
        <end position="460"/>
    </location>
</feature>
<feature type="domain" description="JmjN" evidence="2">
    <location>
        <begin position="13"/>
        <end position="56"/>
    </location>
</feature>
<dbReference type="Pfam" id="PF02373">
    <property type="entry name" value="JmjC"/>
    <property type="match status" value="1"/>
</dbReference>
<feature type="compositionally biased region" description="Basic and acidic residues" evidence="1">
    <location>
        <begin position="277"/>
        <end position="289"/>
    </location>
</feature>
<sequence>MSRGPSRPAARSCPVFRPSREDLKDFCTLVNGYAKDEEARAFGGFKIRPLAGWTSRSLGYEEMLWTRLSSVKRQHLTPVGGFRGGFEAINEKAEKNIKRTGDLYVRALRERERKAEKGQKTVDTAYPEGQTENEKKEKENEPGNSREAASQQGDLFASSLFSSSPSDALFSASPSPASSCSSLFSSSEGGAAAAEQNEDDASGSSEGGSGAQGGFARDDEIETCWRVCESEALELKNMKDEDRERFVDREAAHFWGSLPSACPPKTGAEQEQTVLKSEAEGREDRKNMEDSSSAEQKTSKPLIVPPGSTDTAPPPAAANPLTPTPSPPANASTAMCLFPDPPAPSPPPLPQADREREEEEGEGLQGLSPLSSVSSNSSPSHSCHTTPLPPSLFTLTASPLHENTHEETHQANQDLNLLSPPPDTNPGSSSSSSPSSSTLPNLTAASLSPPTNQPLTSSHDPSLEEVKTARASPNIRPRKKQKMIETSEDDDESDAPPRRPSRRRIEEEDEEEEQHMFPPPRKSVQMQPAEEKQAAAEEGNQGGEMEGDQLEEREEQREDETGTEEAKGEERDEEQKVEAESSHPFHPPLYAVDQELTLFDESTEGRLTDLGDDRLVEWMGGKEVAGLSSPFIYFGTRFSFFVMHTEDKDLPSVNYLHWGAPKTWYMVPRRDREKLETFVREKMPREFLNCLDYLRHKSVVVDPDVLREAGVTVHRVTQMPGDFIVTLPGCYHFGFNHGNNCAEAVNFAIDEWIPEGARAFACKCTDRPPSVDFNMRTAFKHAYADHGAAVLGDIRMKAQKERKEIRKRLRELVEQTEEKEQRTEEGQQQVCDSRQSLLQSIREPPEVVQETEEEAVTVSACEAPQPAPILGSPLVACASSSMQQHVSLESGCLGEGGGLFDDSADSSPAAEESFRLPSRKRKQTEVHEEGLESLAEEPGERRSEKVKEKEKEKVGSGSRVSRRKKTTIESVAGVPAEIRFSDLERKERRQKEKESPKKKKKTKKKRKKPREESDGEADERSDSDGGWAARRKKEKKTVNKKEKRGQKRKKGEGGKDKKGLPKKENEKTKTKKRKKKEARENPKEEDNYPEADRGVKRERERQSSVTSDNEVEEPPEGFSCNATGRGVQEGDRLEVRYKKPVGRFKESGGVFEVIEFDSHQLGVRWEKTFGFTVTPDKDGICWCSGRDFFRAAWFKKLEKKAK</sequence>
<dbReference type="PhylomeDB" id="A0A0G4IA41"/>
<dbReference type="GO" id="GO:0051864">
    <property type="term" value="F:histone H3K36 demethylase activity"/>
    <property type="evidence" value="ECO:0007669"/>
    <property type="project" value="TreeGrafter"/>
</dbReference>
<feature type="compositionally biased region" description="Basic and acidic residues" evidence="1">
    <location>
        <begin position="1077"/>
        <end position="1102"/>
    </location>
</feature>
<dbReference type="InterPro" id="IPR003349">
    <property type="entry name" value="JmjN"/>
</dbReference>
<feature type="compositionally biased region" description="Basic and acidic residues" evidence="1">
    <location>
        <begin position="938"/>
        <end position="954"/>
    </location>
</feature>
<evidence type="ECO:0000313" key="4">
    <source>
        <dbReference type="EMBL" id="CEM54027.1"/>
    </source>
</evidence>
<dbReference type="GO" id="GO:0005634">
    <property type="term" value="C:nucleus"/>
    <property type="evidence" value="ECO:0007669"/>
    <property type="project" value="TreeGrafter"/>
</dbReference>
<dbReference type="SMART" id="SM00558">
    <property type="entry name" value="JmjC"/>
    <property type="match status" value="1"/>
</dbReference>
<proteinExistence type="predicted"/>
<dbReference type="GO" id="GO:0032454">
    <property type="term" value="F:histone H3K9 demethylase activity"/>
    <property type="evidence" value="ECO:0007669"/>
    <property type="project" value="TreeGrafter"/>
</dbReference>
<evidence type="ECO:0008006" key="5">
    <source>
        <dbReference type="Google" id="ProtNLM"/>
    </source>
</evidence>
<feature type="compositionally biased region" description="Pro residues" evidence="1">
    <location>
        <begin position="312"/>
        <end position="328"/>
    </location>
</feature>
<dbReference type="InterPro" id="IPR003347">
    <property type="entry name" value="JmjC_dom"/>
</dbReference>
<feature type="region of interest" description="Disordered" evidence="1">
    <location>
        <begin position="255"/>
        <end position="588"/>
    </location>
</feature>
<dbReference type="EMBL" id="CDMZ01005749">
    <property type="protein sequence ID" value="CEM54027.1"/>
    <property type="molecule type" value="Genomic_DNA"/>
</dbReference>
<dbReference type="VEuPathDB" id="CryptoDB:Cvel_12445"/>
<reference evidence="4" key="1">
    <citation type="submission" date="2014-11" db="EMBL/GenBank/DDBJ databases">
        <authorList>
            <person name="Otto D Thomas"/>
            <person name="Naeem Raeece"/>
        </authorList>
    </citation>
    <scope>NUCLEOTIDE SEQUENCE</scope>
</reference>
<feature type="compositionally biased region" description="Pro residues" evidence="1">
    <location>
        <begin position="339"/>
        <end position="350"/>
    </location>
</feature>
<dbReference type="SUPFAM" id="SSF51197">
    <property type="entry name" value="Clavaminate synthase-like"/>
    <property type="match status" value="1"/>
</dbReference>
<feature type="region of interest" description="Disordered" evidence="1">
    <location>
        <begin position="814"/>
        <end position="833"/>
    </location>
</feature>
<feature type="compositionally biased region" description="Basic residues" evidence="1">
    <location>
        <begin position="1041"/>
        <end position="1050"/>
    </location>
</feature>
<accession>A0A0G4IA41</accession>
<evidence type="ECO:0000259" key="3">
    <source>
        <dbReference type="PROSITE" id="PS51184"/>
    </source>
</evidence>
<feature type="region of interest" description="Disordered" evidence="1">
    <location>
        <begin position="167"/>
        <end position="219"/>
    </location>
</feature>
<dbReference type="PROSITE" id="PS51183">
    <property type="entry name" value="JMJN"/>
    <property type="match status" value="1"/>
</dbReference>
<feature type="region of interest" description="Disordered" evidence="1">
    <location>
        <begin position="112"/>
        <end position="151"/>
    </location>
</feature>
<feature type="compositionally biased region" description="Low complexity" evidence="1">
    <location>
        <begin position="368"/>
        <end position="400"/>
    </location>
</feature>
<feature type="compositionally biased region" description="Basic and acidic residues" evidence="1">
    <location>
        <begin position="132"/>
        <end position="141"/>
    </location>
</feature>
<feature type="domain" description="JmjC" evidence="3">
    <location>
        <begin position="588"/>
        <end position="764"/>
    </location>
</feature>
<dbReference type="GO" id="GO:0000785">
    <property type="term" value="C:chromatin"/>
    <property type="evidence" value="ECO:0007669"/>
    <property type="project" value="TreeGrafter"/>
</dbReference>
<dbReference type="GO" id="GO:0010468">
    <property type="term" value="P:regulation of gene expression"/>
    <property type="evidence" value="ECO:0007669"/>
    <property type="project" value="TreeGrafter"/>
</dbReference>
<protein>
    <recommendedName>
        <fullName evidence="5">JmjC domain-containing protein</fullName>
    </recommendedName>
</protein>
<feature type="compositionally biased region" description="Low complexity" evidence="1">
    <location>
        <begin position="167"/>
        <end position="187"/>
    </location>
</feature>
<evidence type="ECO:0000256" key="1">
    <source>
        <dbReference type="SAM" id="MobiDB-lite"/>
    </source>
</evidence>
<dbReference type="PANTHER" id="PTHR10694:SF7">
    <property type="entry name" value="[HISTONE H3]-TRIMETHYL-L-LYSINE(9) DEMETHYLASE"/>
    <property type="match status" value="1"/>
</dbReference>
<dbReference type="AlphaFoldDB" id="A0A0G4IA41"/>
<feature type="compositionally biased region" description="Basic and acidic residues" evidence="1">
    <location>
        <begin position="554"/>
        <end position="583"/>
    </location>
</feature>
<dbReference type="Gene3D" id="2.60.120.650">
    <property type="entry name" value="Cupin"/>
    <property type="match status" value="2"/>
</dbReference>
<feature type="compositionally biased region" description="Basic and acidic residues" evidence="1">
    <location>
        <begin position="979"/>
        <end position="995"/>
    </location>
</feature>
<name>A0A0G4IA41_9ALVE</name>
<dbReference type="PANTHER" id="PTHR10694">
    <property type="entry name" value="LYSINE-SPECIFIC DEMETHYLASE"/>
    <property type="match status" value="1"/>
</dbReference>
<feature type="compositionally biased region" description="Low complexity" evidence="1">
    <location>
        <begin position="425"/>
        <end position="442"/>
    </location>
</feature>
<gene>
    <name evidence="4" type="ORF">Cvel_12445</name>
</gene>
<evidence type="ECO:0000259" key="2">
    <source>
        <dbReference type="PROSITE" id="PS51183"/>
    </source>
</evidence>
<dbReference type="PROSITE" id="PS51184">
    <property type="entry name" value="JMJC"/>
    <property type="match status" value="1"/>
</dbReference>
<feature type="region of interest" description="Disordered" evidence="1">
    <location>
        <begin position="899"/>
        <end position="1125"/>
    </location>
</feature>
<feature type="compositionally biased region" description="Basic and acidic residues" evidence="1">
    <location>
        <begin position="814"/>
        <end position="825"/>
    </location>
</feature>
<organism evidence="4">
    <name type="scientific">Chromera velia CCMP2878</name>
    <dbReference type="NCBI Taxonomy" id="1169474"/>
    <lineage>
        <taxon>Eukaryota</taxon>
        <taxon>Sar</taxon>
        <taxon>Alveolata</taxon>
        <taxon>Colpodellida</taxon>
        <taxon>Chromeraceae</taxon>
        <taxon>Chromera</taxon>
    </lineage>
</organism>